<comment type="caution">
    <text evidence="11">The sequence shown here is derived from an EMBL/GenBank/DDBJ whole genome shotgun (WGS) entry which is preliminary data.</text>
</comment>
<feature type="transmembrane region" description="Helical" evidence="9">
    <location>
        <begin position="12"/>
        <end position="32"/>
    </location>
</feature>
<dbReference type="RefSeq" id="WP_007474646.1">
    <property type="nucleotide sequence ID" value="NZ_ABCJ01000005.1"/>
</dbReference>
<evidence type="ECO:0000256" key="1">
    <source>
        <dbReference type="ARBA" id="ARBA00004429"/>
    </source>
</evidence>
<dbReference type="Pfam" id="PF04290">
    <property type="entry name" value="DctQ"/>
    <property type="match status" value="1"/>
</dbReference>
<keyword evidence="5 9" id="KW-0812">Transmembrane</keyword>
<dbReference type="InterPro" id="IPR055348">
    <property type="entry name" value="DctQ"/>
</dbReference>
<dbReference type="AlphaFoldDB" id="A0AAI9F248"/>
<gene>
    <name evidence="11" type="ORF">CMTB2_07857</name>
</gene>
<evidence type="ECO:0000256" key="5">
    <source>
        <dbReference type="ARBA" id="ARBA00022692"/>
    </source>
</evidence>
<reference evidence="11 12" key="1">
    <citation type="journal article" date="2011" name="Stand. Genomic Sci.">
        <title>Draft genome sequence of Caminibacter mediatlanticus strain TB-2, an epsilonproteobacterium isolated from a deep-sea hydrothermal vent.</title>
        <authorList>
            <person name="Giovannelli D."/>
            <person name="Ferriera S."/>
            <person name="Johnson J."/>
            <person name="Kravitz S."/>
            <person name="Perez-Rodriguez I."/>
            <person name="Ricci J."/>
            <person name="O'Brien C."/>
            <person name="Voordeckers J.W."/>
            <person name="Bini E."/>
            <person name="Vetriani C."/>
        </authorList>
    </citation>
    <scope>NUCLEOTIDE SEQUENCE [LARGE SCALE GENOMIC DNA]</scope>
    <source>
        <strain evidence="11 12">TB-2</strain>
    </source>
</reference>
<proteinExistence type="inferred from homology"/>
<name>A0AAI9F248_9BACT</name>
<dbReference type="PANTHER" id="PTHR35011:SF10">
    <property type="entry name" value="TRAP TRANSPORTER SMALL PERMEASE PROTEIN"/>
    <property type="match status" value="1"/>
</dbReference>
<accession>A0AAI9F248</accession>
<evidence type="ECO:0000313" key="11">
    <source>
        <dbReference type="EMBL" id="EDM23433.1"/>
    </source>
</evidence>
<evidence type="ECO:0000256" key="7">
    <source>
        <dbReference type="ARBA" id="ARBA00023136"/>
    </source>
</evidence>
<keyword evidence="7 9" id="KW-0472">Membrane</keyword>
<comment type="similarity">
    <text evidence="8">Belongs to the TRAP transporter small permease family.</text>
</comment>
<evidence type="ECO:0000256" key="2">
    <source>
        <dbReference type="ARBA" id="ARBA00022448"/>
    </source>
</evidence>
<sequence>MKKIINFLNKTVNIGAFLASISFILLTLLILSEIFSRAIFNHSTMIADEFSGYLYLAYVFLALGYTFKENGHIRITIIYQKVSKKTKKFLDLFAGFLSLIVISFIFYRAILLCYESYSYNMLSEGVSETPIYLTQIPMVVGLFLFLLEIISFILKVINDK</sequence>
<dbReference type="GO" id="GO:0005886">
    <property type="term" value="C:plasma membrane"/>
    <property type="evidence" value="ECO:0007669"/>
    <property type="project" value="UniProtKB-SubCell"/>
</dbReference>
<protein>
    <submittedName>
        <fullName evidence="11">TRAP-type C4-dicarboxylate transport system, small permease component</fullName>
    </submittedName>
</protein>
<evidence type="ECO:0000256" key="3">
    <source>
        <dbReference type="ARBA" id="ARBA00022475"/>
    </source>
</evidence>
<feature type="domain" description="Tripartite ATP-independent periplasmic transporters DctQ component" evidence="10">
    <location>
        <begin position="26"/>
        <end position="156"/>
    </location>
</feature>
<feature type="transmembrane region" description="Helical" evidence="9">
    <location>
        <begin position="52"/>
        <end position="68"/>
    </location>
</feature>
<keyword evidence="6 9" id="KW-1133">Transmembrane helix</keyword>
<evidence type="ECO:0000256" key="8">
    <source>
        <dbReference type="ARBA" id="ARBA00038436"/>
    </source>
</evidence>
<dbReference type="GO" id="GO:0022857">
    <property type="term" value="F:transmembrane transporter activity"/>
    <property type="evidence" value="ECO:0007669"/>
    <property type="project" value="TreeGrafter"/>
</dbReference>
<evidence type="ECO:0000313" key="12">
    <source>
        <dbReference type="Proteomes" id="UP000003288"/>
    </source>
</evidence>
<keyword evidence="4" id="KW-0997">Cell inner membrane</keyword>
<dbReference type="InterPro" id="IPR007387">
    <property type="entry name" value="TRAP_DctQ"/>
</dbReference>
<dbReference type="EMBL" id="ABCJ01000005">
    <property type="protein sequence ID" value="EDM23433.1"/>
    <property type="molecule type" value="Genomic_DNA"/>
</dbReference>
<keyword evidence="2" id="KW-0813">Transport</keyword>
<evidence type="ECO:0000256" key="9">
    <source>
        <dbReference type="SAM" id="Phobius"/>
    </source>
</evidence>
<evidence type="ECO:0000259" key="10">
    <source>
        <dbReference type="Pfam" id="PF04290"/>
    </source>
</evidence>
<evidence type="ECO:0000256" key="4">
    <source>
        <dbReference type="ARBA" id="ARBA00022519"/>
    </source>
</evidence>
<comment type="subcellular location">
    <subcellularLocation>
        <location evidence="1">Cell inner membrane</location>
        <topology evidence="1">Multi-pass membrane protein</topology>
    </subcellularLocation>
</comment>
<dbReference type="PANTHER" id="PTHR35011">
    <property type="entry name" value="2,3-DIKETO-L-GULONATE TRAP TRANSPORTER SMALL PERMEASE PROTEIN YIAM"/>
    <property type="match status" value="1"/>
</dbReference>
<dbReference type="Proteomes" id="UP000003288">
    <property type="component" value="Unassembled WGS sequence"/>
</dbReference>
<keyword evidence="3" id="KW-1003">Cell membrane</keyword>
<evidence type="ECO:0000256" key="6">
    <source>
        <dbReference type="ARBA" id="ARBA00022989"/>
    </source>
</evidence>
<feature type="transmembrane region" description="Helical" evidence="9">
    <location>
        <begin position="89"/>
        <end position="111"/>
    </location>
</feature>
<organism evidence="11 12">
    <name type="scientific">Caminibacter mediatlanticus TB-2</name>
    <dbReference type="NCBI Taxonomy" id="391592"/>
    <lineage>
        <taxon>Bacteria</taxon>
        <taxon>Pseudomonadati</taxon>
        <taxon>Campylobacterota</taxon>
        <taxon>Epsilonproteobacteria</taxon>
        <taxon>Nautiliales</taxon>
        <taxon>Nautiliaceae</taxon>
        <taxon>Caminibacter</taxon>
    </lineage>
</organism>
<dbReference type="GO" id="GO:0015740">
    <property type="term" value="P:C4-dicarboxylate transport"/>
    <property type="evidence" value="ECO:0007669"/>
    <property type="project" value="TreeGrafter"/>
</dbReference>
<feature type="transmembrane region" description="Helical" evidence="9">
    <location>
        <begin position="131"/>
        <end position="154"/>
    </location>
</feature>